<accession>A0A7L4ZMW2</accession>
<dbReference type="KEGG" id="kan:IMCC3317_34470"/>
<proteinExistence type="predicted"/>
<reference evidence="1 2" key="1">
    <citation type="journal article" date="2013" name="Int. J. Syst. Evol. Microbiol.">
        <title>Kordia antarctica sp. nov., isolated from Antarctic seawater.</title>
        <authorList>
            <person name="Baek K."/>
            <person name="Choi A."/>
            <person name="Kang I."/>
            <person name="Lee K."/>
            <person name="Cho J.C."/>
        </authorList>
    </citation>
    <scope>NUCLEOTIDE SEQUENCE [LARGE SCALE GENOMIC DNA]</scope>
    <source>
        <strain evidence="1 2">IMCC3317</strain>
    </source>
</reference>
<keyword evidence="2" id="KW-1185">Reference proteome</keyword>
<evidence type="ECO:0000313" key="2">
    <source>
        <dbReference type="Proteomes" id="UP000464657"/>
    </source>
</evidence>
<evidence type="ECO:0000313" key="1">
    <source>
        <dbReference type="EMBL" id="QHI38063.1"/>
    </source>
</evidence>
<protein>
    <submittedName>
        <fullName evidence="1">Uncharacterized protein</fullName>
    </submittedName>
</protein>
<organism evidence="1 2">
    <name type="scientific">Kordia antarctica</name>
    <dbReference type="NCBI Taxonomy" id="1218801"/>
    <lineage>
        <taxon>Bacteria</taxon>
        <taxon>Pseudomonadati</taxon>
        <taxon>Bacteroidota</taxon>
        <taxon>Flavobacteriia</taxon>
        <taxon>Flavobacteriales</taxon>
        <taxon>Flavobacteriaceae</taxon>
        <taxon>Kordia</taxon>
    </lineage>
</organism>
<sequence>MRYTKYMTIQNSSNTKLCTGCLPKALEEHHNKKYVPTERELLYYKNSDKEPIPFVEKLLKDKSREEQLMASERIMDLIDLAKRVVERGAGEREVD</sequence>
<dbReference type="EMBL" id="CP019288">
    <property type="protein sequence ID" value="QHI38063.1"/>
    <property type="molecule type" value="Genomic_DNA"/>
</dbReference>
<dbReference type="Proteomes" id="UP000464657">
    <property type="component" value="Chromosome"/>
</dbReference>
<gene>
    <name evidence="1" type="ORF">IMCC3317_34470</name>
</gene>
<name>A0A7L4ZMW2_9FLAO</name>
<dbReference type="AlphaFoldDB" id="A0A7L4ZMW2"/>